<dbReference type="PROSITE" id="PS51186">
    <property type="entry name" value="GNAT"/>
    <property type="match status" value="1"/>
</dbReference>
<dbReference type="PANTHER" id="PTHR43617">
    <property type="entry name" value="L-AMINO ACID N-ACETYLTRANSFERASE"/>
    <property type="match status" value="1"/>
</dbReference>
<dbReference type="AlphaFoldDB" id="A0A6N8FSP8"/>
<evidence type="ECO:0000259" key="1">
    <source>
        <dbReference type="PROSITE" id="PS51186"/>
    </source>
</evidence>
<dbReference type="Proteomes" id="UP000441797">
    <property type="component" value="Unassembled WGS sequence"/>
</dbReference>
<keyword evidence="3" id="KW-1185">Reference proteome</keyword>
<dbReference type="PANTHER" id="PTHR43617:SF30">
    <property type="entry name" value="HISTONE ACETYLTRANSFERASE"/>
    <property type="match status" value="1"/>
</dbReference>
<protein>
    <recommendedName>
        <fullName evidence="1">N-acetyltransferase domain-containing protein</fullName>
    </recommendedName>
</protein>
<sequence length="173" mass="19925">MRIREAAISDINTLAQIHVASWQTSYRGIMPDELLDNLSVKQFEQIWYNNLHNRDRVNLVCQVEDQVVGWASLGVNRDDDTSLSTKELYGIYLFPNQYRRGYGSALWEAVLQICVAQSATRITLWVLYNNVNARRFYEQMGCSLEEGVIKEVERFGVVIPEVRYSRVIVGDAT</sequence>
<gene>
    <name evidence="2" type="ORF">BWI75_05825</name>
</gene>
<dbReference type="EMBL" id="NAPY01000006">
    <property type="protein sequence ID" value="MUL35879.1"/>
    <property type="molecule type" value="Genomic_DNA"/>
</dbReference>
<evidence type="ECO:0000313" key="3">
    <source>
        <dbReference type="Proteomes" id="UP000441797"/>
    </source>
</evidence>
<dbReference type="InterPro" id="IPR016181">
    <property type="entry name" value="Acyl_CoA_acyltransferase"/>
</dbReference>
<dbReference type="SUPFAM" id="SSF55729">
    <property type="entry name" value="Acyl-CoA N-acyltransferases (Nat)"/>
    <property type="match status" value="1"/>
</dbReference>
<comment type="caution">
    <text evidence="2">The sequence shown here is derived from an EMBL/GenBank/DDBJ whole genome shotgun (WGS) entry which is preliminary data.</text>
</comment>
<organism evidence="2 3">
    <name type="scientific">Gloeocapsopsis dulcis AAB1 = 1H9</name>
    <dbReference type="NCBI Taxonomy" id="1433147"/>
    <lineage>
        <taxon>Bacteria</taxon>
        <taxon>Bacillati</taxon>
        <taxon>Cyanobacteriota</taxon>
        <taxon>Cyanophyceae</taxon>
        <taxon>Oscillatoriophycideae</taxon>
        <taxon>Chroococcales</taxon>
        <taxon>Chroococcaceae</taxon>
        <taxon>Gloeocapsopsis</taxon>
        <taxon>Gloeocapsopsis dulcis</taxon>
    </lineage>
</organism>
<accession>A0A6N8FSP8</accession>
<reference evidence="2 3" key="1">
    <citation type="journal article" date="2019" name="Front. Microbiol.">
        <title>Genomic Features for Desiccation Tolerance and Sugar Biosynthesis in the Extremophile Gloeocapsopsis sp. UTEX B3054.</title>
        <authorList>
            <person name="Urrejola C."/>
            <person name="Alcorta J."/>
            <person name="Salas L."/>
            <person name="Vasquez M."/>
            <person name="Polz M.F."/>
            <person name="Vicuna R."/>
            <person name="Diez B."/>
        </authorList>
    </citation>
    <scope>NUCLEOTIDE SEQUENCE [LARGE SCALE GENOMIC DNA]</scope>
    <source>
        <strain evidence="2 3">1H9</strain>
    </source>
</reference>
<name>A0A6N8FSP8_9CHRO</name>
<dbReference type="CDD" id="cd04301">
    <property type="entry name" value="NAT_SF"/>
    <property type="match status" value="1"/>
</dbReference>
<dbReference type="InterPro" id="IPR000182">
    <property type="entry name" value="GNAT_dom"/>
</dbReference>
<dbReference type="Pfam" id="PF00583">
    <property type="entry name" value="Acetyltransf_1"/>
    <property type="match status" value="1"/>
</dbReference>
<proteinExistence type="predicted"/>
<dbReference type="InterPro" id="IPR050276">
    <property type="entry name" value="MshD_Acetyltransferase"/>
</dbReference>
<evidence type="ECO:0000313" key="2">
    <source>
        <dbReference type="EMBL" id="MUL35879.1"/>
    </source>
</evidence>
<feature type="domain" description="N-acetyltransferase" evidence="1">
    <location>
        <begin position="1"/>
        <end position="169"/>
    </location>
</feature>
<dbReference type="GO" id="GO:0016747">
    <property type="term" value="F:acyltransferase activity, transferring groups other than amino-acyl groups"/>
    <property type="evidence" value="ECO:0007669"/>
    <property type="project" value="InterPro"/>
</dbReference>
<dbReference type="Gene3D" id="3.40.630.30">
    <property type="match status" value="1"/>
</dbReference>